<name>A0ABD2IPB7_HETSC</name>
<keyword evidence="1" id="KW-0472">Membrane</keyword>
<accession>A0ABD2IPB7</accession>
<evidence type="ECO:0000313" key="2">
    <source>
        <dbReference type="EMBL" id="KAL3079301.1"/>
    </source>
</evidence>
<proteinExistence type="predicted"/>
<dbReference type="Proteomes" id="UP001620645">
    <property type="component" value="Unassembled WGS sequence"/>
</dbReference>
<evidence type="ECO:0000256" key="1">
    <source>
        <dbReference type="SAM" id="Phobius"/>
    </source>
</evidence>
<protein>
    <submittedName>
        <fullName evidence="2">Uncharacterized protein</fullName>
    </submittedName>
</protein>
<keyword evidence="3" id="KW-1185">Reference proteome</keyword>
<keyword evidence="1" id="KW-0812">Transmembrane</keyword>
<gene>
    <name evidence="2" type="ORF">niasHS_012310</name>
</gene>
<dbReference type="EMBL" id="JBICCN010000305">
    <property type="protein sequence ID" value="KAL3079301.1"/>
    <property type="molecule type" value="Genomic_DNA"/>
</dbReference>
<dbReference type="AlphaFoldDB" id="A0ABD2IPB7"/>
<keyword evidence="1" id="KW-1133">Transmembrane helix</keyword>
<reference evidence="2 3" key="1">
    <citation type="submission" date="2024-10" db="EMBL/GenBank/DDBJ databases">
        <authorList>
            <person name="Kim D."/>
        </authorList>
    </citation>
    <scope>NUCLEOTIDE SEQUENCE [LARGE SCALE GENOMIC DNA]</scope>
    <source>
        <strain evidence="2">Taebaek</strain>
    </source>
</reference>
<sequence length="231" mass="26387">MDVLEQVLAEIDKRLSVLSVDKSLDALREWGRINGINDNTNPNKRDCGLDLKRQLLFRNGRVKLTEHAFTCALMLNTKEFFEIQFCSANMEMPTECFSIVNLVDRDQPLVHRTVQLEDPNRIMDRFYNRTISGPPTLAILSMTKDNCPIQCRGGKDDHWHNDPILLHRRRSFGSARIPPRSIALVAAFLLEALVLIAITMTILTLHESPSPYDSNQRAGFYVAEKCSKFKN</sequence>
<evidence type="ECO:0000313" key="3">
    <source>
        <dbReference type="Proteomes" id="UP001620645"/>
    </source>
</evidence>
<comment type="caution">
    <text evidence="2">The sequence shown here is derived from an EMBL/GenBank/DDBJ whole genome shotgun (WGS) entry which is preliminary data.</text>
</comment>
<organism evidence="2 3">
    <name type="scientific">Heterodera schachtii</name>
    <name type="common">Sugarbeet cyst nematode worm</name>
    <name type="synonym">Tylenchus schachtii</name>
    <dbReference type="NCBI Taxonomy" id="97005"/>
    <lineage>
        <taxon>Eukaryota</taxon>
        <taxon>Metazoa</taxon>
        <taxon>Ecdysozoa</taxon>
        <taxon>Nematoda</taxon>
        <taxon>Chromadorea</taxon>
        <taxon>Rhabditida</taxon>
        <taxon>Tylenchina</taxon>
        <taxon>Tylenchomorpha</taxon>
        <taxon>Tylenchoidea</taxon>
        <taxon>Heteroderidae</taxon>
        <taxon>Heteroderinae</taxon>
        <taxon>Heterodera</taxon>
    </lineage>
</organism>
<feature type="transmembrane region" description="Helical" evidence="1">
    <location>
        <begin position="182"/>
        <end position="205"/>
    </location>
</feature>